<dbReference type="Proteomes" id="UP000694546">
    <property type="component" value="Chromosome 12"/>
</dbReference>
<feature type="compositionally biased region" description="Basic and acidic residues" evidence="1">
    <location>
        <begin position="284"/>
        <end position="302"/>
    </location>
</feature>
<reference evidence="3" key="1">
    <citation type="submission" date="2025-08" db="UniProtKB">
        <authorList>
            <consortium name="Ensembl"/>
        </authorList>
    </citation>
    <scope>IDENTIFICATION</scope>
</reference>
<dbReference type="Gene3D" id="3.30.420.10">
    <property type="entry name" value="Ribonuclease H-like superfamily/Ribonuclease H"/>
    <property type="match status" value="1"/>
</dbReference>
<organism evidence="3 4">
    <name type="scientific">Gadus morhua</name>
    <name type="common">Atlantic cod</name>
    <dbReference type="NCBI Taxonomy" id="8049"/>
    <lineage>
        <taxon>Eukaryota</taxon>
        <taxon>Metazoa</taxon>
        <taxon>Chordata</taxon>
        <taxon>Craniata</taxon>
        <taxon>Vertebrata</taxon>
        <taxon>Euteleostomi</taxon>
        <taxon>Actinopterygii</taxon>
        <taxon>Neopterygii</taxon>
        <taxon>Teleostei</taxon>
        <taxon>Neoteleostei</taxon>
        <taxon>Acanthomorphata</taxon>
        <taxon>Zeiogadaria</taxon>
        <taxon>Gadariae</taxon>
        <taxon>Gadiformes</taxon>
        <taxon>Gadoidei</taxon>
        <taxon>Gadidae</taxon>
        <taxon>Gadus</taxon>
    </lineage>
</organism>
<evidence type="ECO:0000313" key="3">
    <source>
        <dbReference type="Ensembl" id="ENSGMOP00000063858.1"/>
    </source>
</evidence>
<dbReference type="Ensembl" id="ENSGMOT00000045955.1">
    <property type="protein sequence ID" value="ENSGMOP00000063858.1"/>
    <property type="gene ID" value="ENSGMOG00000030250.1"/>
</dbReference>
<name>A0A8C5CRR1_GADMO</name>
<dbReference type="PROSITE" id="PS50994">
    <property type="entry name" value="INTEGRASE"/>
    <property type="match status" value="1"/>
</dbReference>
<sequence>MYNKSHYQLLPPGQKKLLGETLLWDNFLVHYGFPERLHSDQGQDFESHTIKELCRLAGIHKTRTTPYHPRGNPVERFNRTLLQMLGTLENKNKSHWKDFVKPMVHAYNKNDVTGFAPYELMFGRQPRLPVDLAFGLPVIKPPKSHSQYVHDLRSRLEESYKVATKNALKTAGRNKLRFDKRVVESTLETGDRILVRNVRIRGKHKLADRWESDVHVVVKRAGDLPVYTVRPENKDGPLRTLHRDLLLPCGFLPVSMPDEPVTPKAVRRPRTRRSLDIENAEEPVDTRYLSDSEEDVVHHDTTRTRVEFETRFMSNTGPVQLAERQSTNETQHNVVVPVELPPVPVEPAQDHLTEVELKARVAGTGLDAWTLLMDNRPEPHHHFNMMSMYLPVCQLWHPLHS</sequence>
<dbReference type="InterPro" id="IPR001584">
    <property type="entry name" value="Integrase_cat-core"/>
</dbReference>
<evidence type="ECO:0000259" key="2">
    <source>
        <dbReference type="PROSITE" id="PS50994"/>
    </source>
</evidence>
<keyword evidence="4" id="KW-1185">Reference proteome</keyword>
<evidence type="ECO:0000256" key="1">
    <source>
        <dbReference type="SAM" id="MobiDB-lite"/>
    </source>
</evidence>
<proteinExistence type="predicted"/>
<dbReference type="FunFam" id="3.30.420.10:FF:000032">
    <property type="entry name" value="Retrovirus-related Pol polyprotein from transposon 297-like Protein"/>
    <property type="match status" value="1"/>
</dbReference>
<protein>
    <recommendedName>
        <fullName evidence="2">Integrase catalytic domain-containing protein</fullName>
    </recommendedName>
</protein>
<dbReference type="GO" id="GO:0003676">
    <property type="term" value="F:nucleic acid binding"/>
    <property type="evidence" value="ECO:0007669"/>
    <property type="project" value="InterPro"/>
</dbReference>
<dbReference type="SUPFAM" id="SSF53098">
    <property type="entry name" value="Ribonuclease H-like"/>
    <property type="match status" value="1"/>
</dbReference>
<dbReference type="AlphaFoldDB" id="A0A8C5CRR1"/>
<dbReference type="PANTHER" id="PTHR37984:SF15">
    <property type="entry name" value="INTEGRASE CATALYTIC DOMAIN-CONTAINING PROTEIN"/>
    <property type="match status" value="1"/>
</dbReference>
<evidence type="ECO:0000313" key="4">
    <source>
        <dbReference type="Proteomes" id="UP000694546"/>
    </source>
</evidence>
<dbReference type="PANTHER" id="PTHR37984">
    <property type="entry name" value="PROTEIN CBG26694"/>
    <property type="match status" value="1"/>
</dbReference>
<feature type="region of interest" description="Disordered" evidence="1">
    <location>
        <begin position="283"/>
        <end position="302"/>
    </location>
</feature>
<accession>A0A8C5CRR1</accession>
<dbReference type="GO" id="GO:0015074">
    <property type="term" value="P:DNA integration"/>
    <property type="evidence" value="ECO:0007669"/>
    <property type="project" value="InterPro"/>
</dbReference>
<dbReference type="InterPro" id="IPR036397">
    <property type="entry name" value="RNaseH_sf"/>
</dbReference>
<feature type="domain" description="Integrase catalytic" evidence="2">
    <location>
        <begin position="1"/>
        <end position="125"/>
    </location>
</feature>
<reference evidence="3" key="2">
    <citation type="submission" date="2025-09" db="UniProtKB">
        <authorList>
            <consortium name="Ensembl"/>
        </authorList>
    </citation>
    <scope>IDENTIFICATION</scope>
</reference>
<dbReference type="InterPro" id="IPR012337">
    <property type="entry name" value="RNaseH-like_sf"/>
</dbReference>
<dbReference type="InterPro" id="IPR050951">
    <property type="entry name" value="Retrovirus_Pol_polyprotein"/>
</dbReference>
<dbReference type="GeneTree" id="ENSGT00940000169353"/>